<keyword evidence="7" id="KW-0812">Transmembrane</keyword>
<evidence type="ECO:0000259" key="9">
    <source>
        <dbReference type="PROSITE" id="PS50109"/>
    </source>
</evidence>
<evidence type="ECO:0000256" key="2">
    <source>
        <dbReference type="ARBA" id="ARBA00012438"/>
    </source>
</evidence>
<dbReference type="AlphaFoldDB" id="A0A3D9KZS4"/>
<evidence type="ECO:0000313" key="11">
    <source>
        <dbReference type="EMBL" id="RED94077.1"/>
    </source>
</evidence>
<dbReference type="GO" id="GO:0000155">
    <property type="term" value="F:phosphorelay sensor kinase activity"/>
    <property type="evidence" value="ECO:0007669"/>
    <property type="project" value="InterPro"/>
</dbReference>
<dbReference type="GO" id="GO:0043565">
    <property type="term" value="F:sequence-specific DNA binding"/>
    <property type="evidence" value="ECO:0007669"/>
    <property type="project" value="InterPro"/>
</dbReference>
<dbReference type="FunFam" id="3.30.565.10:FF:000006">
    <property type="entry name" value="Sensor histidine kinase WalK"/>
    <property type="match status" value="1"/>
</dbReference>
<keyword evidence="12" id="KW-1185">Reference proteome</keyword>
<proteinExistence type="predicted"/>
<evidence type="ECO:0000256" key="1">
    <source>
        <dbReference type="ARBA" id="ARBA00000085"/>
    </source>
</evidence>
<dbReference type="InterPro" id="IPR036097">
    <property type="entry name" value="HisK_dim/P_sf"/>
</dbReference>
<dbReference type="PROSITE" id="PS01124">
    <property type="entry name" value="HTH_ARAC_FAMILY_2"/>
    <property type="match status" value="1"/>
</dbReference>
<dbReference type="Gene3D" id="1.10.287.130">
    <property type="match status" value="1"/>
</dbReference>
<dbReference type="SUPFAM" id="SSF47384">
    <property type="entry name" value="Homodimeric domain of signal transducing histidine kinase"/>
    <property type="match status" value="1"/>
</dbReference>
<dbReference type="Pfam" id="PF00512">
    <property type="entry name" value="HisKA"/>
    <property type="match status" value="1"/>
</dbReference>
<dbReference type="SUPFAM" id="SSF52172">
    <property type="entry name" value="CheY-like"/>
    <property type="match status" value="1"/>
</dbReference>
<dbReference type="InterPro" id="IPR004358">
    <property type="entry name" value="Sig_transdc_His_kin-like_C"/>
</dbReference>
<feature type="transmembrane region" description="Helical" evidence="7">
    <location>
        <begin position="81"/>
        <end position="103"/>
    </location>
</feature>
<dbReference type="InterPro" id="IPR036890">
    <property type="entry name" value="HATPase_C_sf"/>
</dbReference>
<keyword evidence="4" id="KW-0808">Transferase</keyword>
<accession>A0A3D9KZS4</accession>
<dbReference type="Pfam" id="PF02518">
    <property type="entry name" value="HATPase_c"/>
    <property type="match status" value="1"/>
</dbReference>
<dbReference type="Gene3D" id="3.40.50.2300">
    <property type="match status" value="1"/>
</dbReference>
<comment type="catalytic activity">
    <reaction evidence="1">
        <text>ATP + protein L-histidine = ADP + protein N-phospho-L-histidine.</text>
        <dbReference type="EC" id="2.7.13.3"/>
    </reaction>
</comment>
<evidence type="ECO:0000256" key="6">
    <source>
        <dbReference type="PROSITE-ProRule" id="PRU00169"/>
    </source>
</evidence>
<dbReference type="Gene3D" id="1.10.10.60">
    <property type="entry name" value="Homeodomain-like"/>
    <property type="match status" value="1"/>
</dbReference>
<keyword evidence="5 11" id="KW-0418">Kinase</keyword>
<evidence type="ECO:0000313" key="12">
    <source>
        <dbReference type="Proteomes" id="UP000256779"/>
    </source>
</evidence>
<evidence type="ECO:0000256" key="7">
    <source>
        <dbReference type="SAM" id="Phobius"/>
    </source>
</evidence>
<evidence type="ECO:0000259" key="10">
    <source>
        <dbReference type="PROSITE" id="PS50110"/>
    </source>
</evidence>
<evidence type="ECO:0000256" key="5">
    <source>
        <dbReference type="ARBA" id="ARBA00022777"/>
    </source>
</evidence>
<evidence type="ECO:0000259" key="8">
    <source>
        <dbReference type="PROSITE" id="PS01124"/>
    </source>
</evidence>
<dbReference type="PRINTS" id="PR00344">
    <property type="entry name" value="BCTRLSENSOR"/>
</dbReference>
<dbReference type="InterPro" id="IPR001789">
    <property type="entry name" value="Sig_transdc_resp-reg_receiver"/>
</dbReference>
<keyword evidence="7" id="KW-1133">Transmembrane helix</keyword>
<dbReference type="SMART" id="SM00387">
    <property type="entry name" value="HATPase_c"/>
    <property type="match status" value="1"/>
</dbReference>
<dbReference type="Pfam" id="PF00072">
    <property type="entry name" value="Response_reg"/>
    <property type="match status" value="1"/>
</dbReference>
<dbReference type="InterPro" id="IPR011006">
    <property type="entry name" value="CheY-like_superfamily"/>
</dbReference>
<dbReference type="PROSITE" id="PS50109">
    <property type="entry name" value="HIS_KIN"/>
    <property type="match status" value="1"/>
</dbReference>
<dbReference type="SUPFAM" id="SSF55874">
    <property type="entry name" value="ATPase domain of HSP90 chaperone/DNA topoisomerase II/histidine kinase"/>
    <property type="match status" value="1"/>
</dbReference>
<feature type="transmembrane region" description="Helical" evidence="7">
    <location>
        <begin position="53"/>
        <end position="75"/>
    </location>
</feature>
<dbReference type="EC" id="2.7.13.3" evidence="2"/>
<dbReference type="InterPro" id="IPR003661">
    <property type="entry name" value="HisK_dim/P_dom"/>
</dbReference>
<dbReference type="EMBL" id="QREG01000022">
    <property type="protein sequence ID" value="RED94077.1"/>
    <property type="molecule type" value="Genomic_DNA"/>
</dbReference>
<name>A0A3D9KZS4_MARFU</name>
<comment type="caution">
    <text evidence="11">The sequence shown here is derived from an EMBL/GenBank/DDBJ whole genome shotgun (WGS) entry which is preliminary data.</text>
</comment>
<keyword evidence="7" id="KW-0472">Membrane</keyword>
<feature type="modified residue" description="4-aspartylphosphate" evidence="6">
    <location>
        <position position="511"/>
    </location>
</feature>
<dbReference type="InterPro" id="IPR003594">
    <property type="entry name" value="HATPase_dom"/>
</dbReference>
<dbReference type="Proteomes" id="UP000256779">
    <property type="component" value="Unassembled WGS sequence"/>
</dbReference>
<feature type="transmembrane region" description="Helical" evidence="7">
    <location>
        <begin position="115"/>
        <end position="144"/>
    </location>
</feature>
<dbReference type="SMART" id="SM00448">
    <property type="entry name" value="REC"/>
    <property type="match status" value="1"/>
</dbReference>
<gene>
    <name evidence="11" type="ORF">C7460_12218</name>
</gene>
<dbReference type="CDD" id="cd00082">
    <property type="entry name" value="HisKA"/>
    <property type="match status" value="1"/>
</dbReference>
<dbReference type="GO" id="GO:0003700">
    <property type="term" value="F:DNA-binding transcription factor activity"/>
    <property type="evidence" value="ECO:0007669"/>
    <property type="project" value="InterPro"/>
</dbReference>
<dbReference type="SMART" id="SM00342">
    <property type="entry name" value="HTH_ARAC"/>
    <property type="match status" value="1"/>
</dbReference>
<dbReference type="Pfam" id="PF12833">
    <property type="entry name" value="HTH_18"/>
    <property type="match status" value="1"/>
</dbReference>
<protein>
    <recommendedName>
        <fullName evidence="2">histidine kinase</fullName>
        <ecNumber evidence="2">2.7.13.3</ecNumber>
    </recommendedName>
</protein>
<organism evidence="11 12">
    <name type="scientific">Marinoscillum furvescens DSM 4134</name>
    <dbReference type="NCBI Taxonomy" id="1122208"/>
    <lineage>
        <taxon>Bacteria</taxon>
        <taxon>Pseudomonadati</taxon>
        <taxon>Bacteroidota</taxon>
        <taxon>Cytophagia</taxon>
        <taxon>Cytophagales</taxon>
        <taxon>Reichenbachiellaceae</taxon>
        <taxon>Marinoscillum</taxon>
    </lineage>
</organism>
<feature type="domain" description="Histidine kinase" evidence="9">
    <location>
        <begin position="220"/>
        <end position="435"/>
    </location>
</feature>
<dbReference type="PROSITE" id="PS50110">
    <property type="entry name" value="RESPONSE_REGULATORY"/>
    <property type="match status" value="1"/>
</dbReference>
<keyword evidence="3 6" id="KW-0597">Phosphoprotein</keyword>
<dbReference type="InterPro" id="IPR018060">
    <property type="entry name" value="HTH_AraC"/>
</dbReference>
<dbReference type="RefSeq" id="WP_115869681.1">
    <property type="nucleotide sequence ID" value="NZ_QREG01000022.1"/>
</dbReference>
<dbReference type="OrthoDB" id="9797097at2"/>
<feature type="domain" description="HTH araC/xylS-type" evidence="8">
    <location>
        <begin position="600"/>
        <end position="695"/>
    </location>
</feature>
<evidence type="ECO:0000256" key="3">
    <source>
        <dbReference type="ARBA" id="ARBA00022553"/>
    </source>
</evidence>
<dbReference type="Gene3D" id="3.30.565.10">
    <property type="entry name" value="Histidine kinase-like ATPase, C-terminal domain"/>
    <property type="match status" value="1"/>
</dbReference>
<dbReference type="CDD" id="cd00075">
    <property type="entry name" value="HATPase"/>
    <property type="match status" value="1"/>
</dbReference>
<evidence type="ECO:0000256" key="4">
    <source>
        <dbReference type="ARBA" id="ARBA00022679"/>
    </source>
</evidence>
<dbReference type="PANTHER" id="PTHR43547">
    <property type="entry name" value="TWO-COMPONENT HISTIDINE KINASE"/>
    <property type="match status" value="1"/>
</dbReference>
<sequence>MKRLTLSSLVATGTQHADTPQESKKVRMLNTFFLIRMGLSVLFLLEDYLIPKFPFVISLSIHGTVMLAIVGLFYLQHRARHHVACGIFLLMIYTEVFAFSYLLQPGMGAEYFYLSFPLVALVFFDNQWVNIAYFLLAIACFFLPKVLMDLPGKDDVLPFSTLGLFITIYIIVNYFKRLNLKNENQLAEQRNQAVEDHALIRKQKSQLEELHSYQRRFFENLAHEVRTPITILKGTFYQVFKSGPSPSHKENIDGQIHRIERIVNDVIDLSKMTSNHLELNLKAINISELVHKVHQMFAASYHQKGVDLNLHDYTDRKQQVQADTVYLERSINNLLNNALKYTDKGGQVTLELRYGPLKNTIYLSVKDTGIGICESDLEFIFDQFYQAKNSVNEAGGSGIGLAYAREIIDMHGGQIKVFSIPNKGSKFIILLPLTSPAASAYQSSSVPIQTVEQELTDSLTAKPKMLLVEDQPELRQMISSIFPDFACMHASNGVEGLDLIKSNTFEIILVDYMMPRMNGREFITQLKAAGNCTPIIVITALADAKLAMLRLGVDDFLAKPFDPEELIARVNNSLINAQSRQEYIKISSEPLENPDKALIEKLQSHIASHCSEFNLSVEMLCNEFGLSASSLYRKIKSATGLSTREFLTEVKLQKARNIKMTNPDITARELSLHCGWKNQTHFSQLYQRRFGTSIS</sequence>
<reference evidence="11 12" key="1">
    <citation type="submission" date="2018-07" db="EMBL/GenBank/DDBJ databases">
        <title>Genomic Encyclopedia of Type Strains, Phase IV (KMG-IV): sequencing the most valuable type-strain genomes for metagenomic binning, comparative biology and taxonomic classification.</title>
        <authorList>
            <person name="Goeker M."/>
        </authorList>
    </citation>
    <scope>NUCLEOTIDE SEQUENCE [LARGE SCALE GENOMIC DNA]</scope>
    <source>
        <strain evidence="11 12">DSM 4134</strain>
    </source>
</reference>
<feature type="transmembrane region" description="Helical" evidence="7">
    <location>
        <begin position="27"/>
        <end position="46"/>
    </location>
</feature>
<dbReference type="SMART" id="SM00388">
    <property type="entry name" value="HisKA"/>
    <property type="match status" value="1"/>
</dbReference>
<dbReference type="InterPro" id="IPR005467">
    <property type="entry name" value="His_kinase_dom"/>
</dbReference>
<feature type="domain" description="Response regulatory" evidence="10">
    <location>
        <begin position="464"/>
        <end position="574"/>
    </location>
</feature>
<feature type="transmembrane region" description="Helical" evidence="7">
    <location>
        <begin position="156"/>
        <end position="175"/>
    </location>
</feature>
<dbReference type="PANTHER" id="PTHR43547:SF2">
    <property type="entry name" value="HYBRID SIGNAL TRANSDUCTION HISTIDINE KINASE C"/>
    <property type="match status" value="1"/>
</dbReference>